<evidence type="ECO:0000256" key="10">
    <source>
        <dbReference type="ARBA" id="ARBA00022723"/>
    </source>
</evidence>
<comment type="cofactor">
    <cofactor evidence="2">
        <name>Ca(2+)</name>
        <dbReference type="ChEBI" id="CHEBI:29108"/>
    </cofactor>
</comment>
<reference evidence="17" key="1">
    <citation type="submission" date="2021-08" db="EMBL/GenBank/DDBJ databases">
        <title>Hoeflea bacterium WL0058 sp. nov., isolated from the sediment.</title>
        <authorList>
            <person name="Wang L."/>
            <person name="Zhang D."/>
        </authorList>
    </citation>
    <scope>NUCLEOTIDE SEQUENCE</scope>
    <source>
        <strain evidence="17">WL0058</strain>
    </source>
</reference>
<dbReference type="EC" id="3.1.1.17" evidence="7"/>
<evidence type="ECO:0000256" key="5">
    <source>
        <dbReference type="ARBA" id="ARBA00004496"/>
    </source>
</evidence>
<evidence type="ECO:0000256" key="14">
    <source>
        <dbReference type="PIRSR" id="PIRSR605511-1"/>
    </source>
</evidence>
<dbReference type="GO" id="GO:0005509">
    <property type="term" value="F:calcium ion binding"/>
    <property type="evidence" value="ECO:0007669"/>
    <property type="project" value="InterPro"/>
</dbReference>
<evidence type="ECO:0000256" key="9">
    <source>
        <dbReference type="ARBA" id="ARBA00022490"/>
    </source>
</evidence>
<dbReference type="Proteomes" id="UP001196509">
    <property type="component" value="Unassembled WGS sequence"/>
</dbReference>
<feature type="domain" description="SMP-30/Gluconolactonase/LRE-like region" evidence="16">
    <location>
        <begin position="26"/>
        <end position="270"/>
    </location>
</feature>
<feature type="active site" description="Proton donor/acceptor" evidence="14">
    <location>
        <position position="211"/>
    </location>
</feature>
<feature type="binding site" evidence="15">
    <location>
        <position position="161"/>
    </location>
    <ligand>
        <name>a divalent metal cation</name>
        <dbReference type="ChEBI" id="CHEBI:60240"/>
    </ligand>
</feature>
<keyword evidence="10 15" id="KW-0479">Metal-binding</keyword>
<dbReference type="InterPro" id="IPR008367">
    <property type="entry name" value="Regucalcin"/>
</dbReference>
<comment type="cofactor">
    <cofactor evidence="3">
        <name>Mn(2+)</name>
        <dbReference type="ChEBI" id="CHEBI:29035"/>
    </cofactor>
</comment>
<dbReference type="PANTHER" id="PTHR10907:SF47">
    <property type="entry name" value="REGUCALCIN"/>
    <property type="match status" value="1"/>
</dbReference>
<evidence type="ECO:0000256" key="8">
    <source>
        <dbReference type="ARBA" id="ARBA00016808"/>
    </source>
</evidence>
<keyword evidence="12" id="KW-0106">Calcium</keyword>
<feature type="binding site" evidence="15">
    <location>
        <position position="115"/>
    </location>
    <ligand>
        <name>substrate</name>
    </ligand>
</feature>
<dbReference type="Gene3D" id="2.120.10.30">
    <property type="entry name" value="TolB, C-terminal domain"/>
    <property type="match status" value="1"/>
</dbReference>
<evidence type="ECO:0000256" key="12">
    <source>
        <dbReference type="ARBA" id="ARBA00022837"/>
    </source>
</evidence>
<evidence type="ECO:0000256" key="6">
    <source>
        <dbReference type="ARBA" id="ARBA00008853"/>
    </source>
</evidence>
<evidence type="ECO:0000313" key="17">
    <source>
        <dbReference type="EMBL" id="MBW8637831.1"/>
    </source>
</evidence>
<gene>
    <name evidence="17" type="ORF">K1W69_11585</name>
</gene>
<dbReference type="EMBL" id="JAICBX010000002">
    <property type="protein sequence ID" value="MBW8637831.1"/>
    <property type="molecule type" value="Genomic_DNA"/>
</dbReference>
<dbReference type="RefSeq" id="WP_220228505.1">
    <property type="nucleotide sequence ID" value="NZ_JAICBX010000002.1"/>
</dbReference>
<feature type="binding site" evidence="15">
    <location>
        <position position="113"/>
    </location>
    <ligand>
        <name>substrate</name>
    </ligand>
</feature>
<keyword evidence="9" id="KW-0963">Cytoplasm</keyword>
<organism evidence="17 18">
    <name type="scientific">Flavimaribacter sediminis</name>
    <dbReference type="NCBI Taxonomy" id="2865987"/>
    <lineage>
        <taxon>Bacteria</taxon>
        <taxon>Pseudomonadati</taxon>
        <taxon>Pseudomonadota</taxon>
        <taxon>Alphaproteobacteria</taxon>
        <taxon>Hyphomicrobiales</taxon>
        <taxon>Rhizobiaceae</taxon>
        <taxon>Flavimaribacter</taxon>
    </lineage>
</organism>
<dbReference type="GO" id="GO:0004341">
    <property type="term" value="F:gluconolactonase activity"/>
    <property type="evidence" value="ECO:0007669"/>
    <property type="project" value="UniProtKB-EC"/>
</dbReference>
<accession>A0AAE2ZN84</accession>
<keyword evidence="15" id="KW-0862">Zinc</keyword>
<evidence type="ECO:0000256" key="4">
    <source>
        <dbReference type="ARBA" id="ARBA00001946"/>
    </source>
</evidence>
<sequence>MKQDLTAAAEEHSLEIECIWPGQATLGECPIWDERRQCLFWIDSLEKKIWRSDVAGAGAQAYKLPDLIGSIGLCSDGRFVSGLASGFAFIDISSDPVGVEWIGNPEPEKADTRLNDGKVDRQGRFWCGTMNQDFATPNASLYRLDPDLAWHRLETGFTVSNGIAFSLDGKTLYFSDSRVDRSFQYSLDPVTGELSDCRGFVDTTAYEGRIDGATVDADGNYWGALFDGSAVGCFTADGKMMRHIKLPVTCPTMCAFGGPQMDVLFVTSARFSMNEAQIAAETLAGGLFAIRGLGVRGIPEPRFDAT</sequence>
<name>A0AAE2ZN84_9HYPH</name>
<comment type="similarity">
    <text evidence="6">Belongs to the SMP-30/CGR1 family.</text>
</comment>
<comment type="cofactor">
    <cofactor evidence="15">
        <name>Zn(2+)</name>
        <dbReference type="ChEBI" id="CHEBI:29105"/>
    </cofactor>
    <text evidence="15">Binds 1 divalent metal cation per subunit.</text>
</comment>
<dbReference type="PRINTS" id="PR01790">
    <property type="entry name" value="SMP30FAMILY"/>
</dbReference>
<dbReference type="PRINTS" id="PR01791">
    <property type="entry name" value="REGUCALCIN"/>
</dbReference>
<protein>
    <recommendedName>
        <fullName evidence="8">Regucalcin</fullName>
        <ecNumber evidence="7">3.1.1.17</ecNumber>
    </recommendedName>
    <alternativeName>
        <fullName evidence="13">Gluconolactonase</fullName>
    </alternativeName>
</protein>
<evidence type="ECO:0000256" key="11">
    <source>
        <dbReference type="ARBA" id="ARBA00022801"/>
    </source>
</evidence>
<evidence type="ECO:0000256" key="15">
    <source>
        <dbReference type="PIRSR" id="PIRSR605511-2"/>
    </source>
</evidence>
<evidence type="ECO:0000313" key="18">
    <source>
        <dbReference type="Proteomes" id="UP001196509"/>
    </source>
</evidence>
<comment type="catalytic activity">
    <reaction evidence="1">
        <text>D-glucono-1,5-lactone + H2O = D-gluconate + H(+)</text>
        <dbReference type="Rhea" id="RHEA:10440"/>
        <dbReference type="ChEBI" id="CHEBI:15377"/>
        <dbReference type="ChEBI" id="CHEBI:15378"/>
        <dbReference type="ChEBI" id="CHEBI:16217"/>
        <dbReference type="ChEBI" id="CHEBI:18391"/>
        <dbReference type="EC" id="3.1.1.17"/>
    </reaction>
</comment>
<dbReference type="GO" id="GO:0030234">
    <property type="term" value="F:enzyme regulator activity"/>
    <property type="evidence" value="ECO:0007669"/>
    <property type="project" value="InterPro"/>
</dbReference>
<evidence type="ECO:0000256" key="2">
    <source>
        <dbReference type="ARBA" id="ARBA00001913"/>
    </source>
</evidence>
<evidence type="ECO:0000256" key="1">
    <source>
        <dbReference type="ARBA" id="ARBA00001589"/>
    </source>
</evidence>
<evidence type="ECO:0000256" key="3">
    <source>
        <dbReference type="ARBA" id="ARBA00001936"/>
    </source>
</evidence>
<comment type="subcellular location">
    <subcellularLocation>
        <location evidence="5">Cytoplasm</location>
    </subcellularLocation>
</comment>
<feature type="binding site" evidence="15">
    <location>
        <position position="133"/>
    </location>
    <ligand>
        <name>substrate</name>
    </ligand>
</feature>
<proteinExistence type="inferred from homology"/>
<keyword evidence="18" id="KW-1185">Reference proteome</keyword>
<dbReference type="PANTHER" id="PTHR10907">
    <property type="entry name" value="REGUCALCIN"/>
    <property type="match status" value="1"/>
</dbReference>
<dbReference type="InterPro" id="IPR005511">
    <property type="entry name" value="SMP-30"/>
</dbReference>
<comment type="cofactor">
    <cofactor evidence="4">
        <name>Mg(2+)</name>
        <dbReference type="ChEBI" id="CHEBI:18420"/>
    </cofactor>
</comment>
<evidence type="ECO:0000259" key="16">
    <source>
        <dbReference type="Pfam" id="PF08450"/>
    </source>
</evidence>
<dbReference type="Pfam" id="PF08450">
    <property type="entry name" value="SGL"/>
    <property type="match status" value="1"/>
</dbReference>
<keyword evidence="11" id="KW-0378">Hydrolase</keyword>
<feature type="binding site" evidence="15">
    <location>
        <position position="28"/>
    </location>
    <ligand>
        <name>a divalent metal cation</name>
        <dbReference type="ChEBI" id="CHEBI:60240"/>
    </ligand>
</feature>
<dbReference type="SUPFAM" id="SSF63829">
    <property type="entry name" value="Calcium-dependent phosphotriesterase"/>
    <property type="match status" value="1"/>
</dbReference>
<dbReference type="GO" id="GO:0019853">
    <property type="term" value="P:L-ascorbic acid biosynthetic process"/>
    <property type="evidence" value="ECO:0007669"/>
    <property type="project" value="TreeGrafter"/>
</dbReference>
<dbReference type="AlphaFoldDB" id="A0AAE2ZN84"/>
<dbReference type="InterPro" id="IPR011042">
    <property type="entry name" value="6-blade_b-propeller_TolB-like"/>
</dbReference>
<comment type="caution">
    <text evidence="17">The sequence shown here is derived from an EMBL/GenBank/DDBJ whole genome shotgun (WGS) entry which is preliminary data.</text>
</comment>
<feature type="binding site" evidence="15">
    <location>
        <position position="211"/>
    </location>
    <ligand>
        <name>a divalent metal cation</name>
        <dbReference type="ChEBI" id="CHEBI:60240"/>
    </ligand>
</feature>
<dbReference type="GO" id="GO:0005737">
    <property type="term" value="C:cytoplasm"/>
    <property type="evidence" value="ECO:0007669"/>
    <property type="project" value="UniProtKB-SubCell"/>
</dbReference>
<evidence type="ECO:0000256" key="13">
    <source>
        <dbReference type="ARBA" id="ARBA00032464"/>
    </source>
</evidence>
<evidence type="ECO:0000256" key="7">
    <source>
        <dbReference type="ARBA" id="ARBA00013227"/>
    </source>
</evidence>
<dbReference type="InterPro" id="IPR013658">
    <property type="entry name" value="SGL"/>
</dbReference>